<name>A0A7S5YAK3_9CAUD</name>
<dbReference type="GO" id="GO:0030246">
    <property type="term" value="F:carbohydrate binding"/>
    <property type="evidence" value="ECO:0007669"/>
    <property type="project" value="InterPro"/>
</dbReference>
<dbReference type="GO" id="GO:0004553">
    <property type="term" value="F:hydrolase activity, hydrolyzing O-glycosyl compounds"/>
    <property type="evidence" value="ECO:0007669"/>
    <property type="project" value="InterPro"/>
</dbReference>
<proteinExistence type="predicted"/>
<evidence type="ECO:0000259" key="1">
    <source>
        <dbReference type="Pfam" id="PF02839"/>
    </source>
</evidence>
<feature type="domain" description="Chitin-binding type-3" evidence="1">
    <location>
        <begin position="17"/>
        <end position="43"/>
    </location>
</feature>
<accession>A0A7S5YAK3</accession>
<dbReference type="Gene3D" id="2.10.10.20">
    <property type="entry name" value="Carbohydrate-binding module superfamily 5/12"/>
    <property type="match status" value="1"/>
</dbReference>
<dbReference type="Proteomes" id="UP000594646">
    <property type="component" value="Genome"/>
</dbReference>
<dbReference type="EMBL" id="MT375523">
    <property type="protein sequence ID" value="QLF88166.1"/>
    <property type="molecule type" value="Genomic_DNA"/>
</dbReference>
<organism evidence="2 3">
    <name type="scientific">Pelagibacter phage Eyrgjafa EXVC018P</name>
    <dbReference type="NCBI Taxonomy" id="2736227"/>
    <lineage>
        <taxon>Viruses</taxon>
        <taxon>Duplodnaviria</taxon>
        <taxon>Heunggongvirae</taxon>
        <taxon>Uroviricota</taxon>
        <taxon>Caudoviricetes</taxon>
        <taxon>Autographivirales</taxon>
        <taxon>Fussvirus</taxon>
        <taxon>Fussvirus Eyrgjafa EXVC018P</taxon>
    </lineage>
</organism>
<sequence>MATVNLGSIKFKWKGTYAGGTAYTIDDVVSYNGSSYICIQASTGNLPTNATYFEQMSQAGTDGTDLTSTLTTQGDIVYRDGSGLQRLGAGTSGQLLQSGGSGANVSWTDAPAGITSANIWRMTTPFTGSANPVSSNWAEAQYISSNRMTQSSGVFTFPSTGFWKISTGWSWYRNDDDRQCTVNIQTTEDNSSYLTKGSFDAFFQITQSNNTHTSAYGNIIFDVTNTTTHKVRIKIDTFTSLTNNYGESDKNRTYVEFTRLGDT</sequence>
<gene>
    <name evidence="2" type="ORF">Eyrgjafa_gp_20</name>
</gene>
<evidence type="ECO:0000313" key="3">
    <source>
        <dbReference type="Proteomes" id="UP000594646"/>
    </source>
</evidence>
<protein>
    <recommendedName>
        <fullName evidence="1">Chitin-binding type-3 domain-containing protein</fullName>
    </recommendedName>
</protein>
<reference evidence="3" key="1">
    <citation type="submission" date="2020-04" db="EMBL/GenBank/DDBJ databases">
        <title>Efficient Dilution-to-Extinction isolation of novel virus-host model systems for fastidious heterotrophic bacteria.</title>
        <authorList>
            <person name="Buchholz H.H."/>
            <person name="Temperton B."/>
            <person name="Michelsen M."/>
            <person name="Allen M."/>
        </authorList>
    </citation>
    <scope>NUCLEOTIDE SEQUENCE [LARGE SCALE GENOMIC DNA]</scope>
</reference>
<dbReference type="Pfam" id="PF02839">
    <property type="entry name" value="CBM_5_12"/>
    <property type="match status" value="1"/>
</dbReference>
<dbReference type="InterPro" id="IPR003610">
    <property type="entry name" value="CBM5/12"/>
</dbReference>
<dbReference type="GO" id="GO:0005576">
    <property type="term" value="C:extracellular region"/>
    <property type="evidence" value="ECO:0007669"/>
    <property type="project" value="InterPro"/>
</dbReference>
<dbReference type="GO" id="GO:0005975">
    <property type="term" value="P:carbohydrate metabolic process"/>
    <property type="evidence" value="ECO:0007669"/>
    <property type="project" value="InterPro"/>
</dbReference>
<keyword evidence="3" id="KW-1185">Reference proteome</keyword>
<evidence type="ECO:0000313" key="2">
    <source>
        <dbReference type="EMBL" id="QLF88166.1"/>
    </source>
</evidence>